<evidence type="ECO:0000256" key="2">
    <source>
        <dbReference type="SAM" id="MobiDB-lite"/>
    </source>
</evidence>
<sequence>MIRSLLPWWPKTWNPFSRWQAASHYDYETILSSLADEIKQVETTLTDIKARKRRAIHNVLQVMLTLWIVSLILLWIVSSLFWSREWAMSRTILVITLLLGTPLFIAVLHRMVTAWFRRLERAQEQHLDALRKQQRTKINEIKRATDFDHLRALLDTYDTEAQPEASVSSSPVTPARQNQRLLSRKSTSSLRHTAPKETLRQHRKSDSLQEKIKVDNEDPLPSLAPAITGLPIQGVHDGQYNPHSRPSVHAPEPVPYHRSWMDKVADLILGTDPYGATLEDQQYALVCRHCFRHNGLVPKNELNEILSSPFAPAALAMPTSEAAPTMERTITEESEPVSDANLETSLQHSERPSHNDDSVNEAMQLDE</sequence>
<dbReference type="Proteomes" id="UP001213623">
    <property type="component" value="Chromosome 3"/>
</dbReference>
<organism evidence="4 5">
    <name type="scientific">Malassezia nana</name>
    <dbReference type="NCBI Taxonomy" id="180528"/>
    <lineage>
        <taxon>Eukaryota</taxon>
        <taxon>Fungi</taxon>
        <taxon>Dikarya</taxon>
        <taxon>Basidiomycota</taxon>
        <taxon>Ustilaginomycotina</taxon>
        <taxon>Malasseziomycetes</taxon>
        <taxon>Malasseziales</taxon>
        <taxon>Malasseziaceae</taxon>
        <taxon>Malassezia</taxon>
    </lineage>
</organism>
<proteinExistence type="inferred from homology"/>
<dbReference type="GO" id="GO:0098826">
    <property type="term" value="C:endoplasmic reticulum tubular network membrane"/>
    <property type="evidence" value="ECO:0007669"/>
    <property type="project" value="UniProtKB-UniRule"/>
</dbReference>
<reference evidence="4" key="1">
    <citation type="submission" date="2023-03" db="EMBL/GenBank/DDBJ databases">
        <title>Mating type loci evolution in Malassezia.</title>
        <authorList>
            <person name="Coelho M.A."/>
        </authorList>
    </citation>
    <scope>NUCLEOTIDE SEQUENCE</scope>
    <source>
        <strain evidence="4">CBS 9557</strain>
    </source>
</reference>
<feature type="transmembrane region" description="Helical" evidence="1">
    <location>
        <begin position="88"/>
        <end position="108"/>
    </location>
</feature>
<evidence type="ECO:0000313" key="4">
    <source>
        <dbReference type="EMBL" id="WFD27184.1"/>
    </source>
</evidence>
<comment type="domain">
    <text evidence="1">The C4-type zinc finger motif is necessary both for its ER three-way tubular junction localization and formation.</text>
</comment>
<name>A0AAF0EK24_9BASI</name>
<feature type="domain" description="Lunapark zinc ribbon" evidence="3">
    <location>
        <begin position="260"/>
        <end position="305"/>
    </location>
</feature>
<comment type="function">
    <text evidence="1">Plays a role in determining ER morphology.</text>
</comment>
<feature type="region of interest" description="Disordered" evidence="2">
    <location>
        <begin position="321"/>
        <end position="367"/>
    </location>
</feature>
<keyword evidence="5" id="KW-1185">Reference proteome</keyword>
<dbReference type="AlphaFoldDB" id="A0AAF0EK24"/>
<keyword evidence="1" id="KW-0863">Zinc-finger</keyword>
<evidence type="ECO:0000256" key="1">
    <source>
        <dbReference type="RuleBase" id="RU367073"/>
    </source>
</evidence>
<keyword evidence="1" id="KW-0862">Zinc</keyword>
<keyword evidence="1" id="KW-0256">Endoplasmic reticulum</keyword>
<dbReference type="GO" id="GO:1903373">
    <property type="term" value="P:positive regulation of endoplasmic reticulum tubular network organization"/>
    <property type="evidence" value="ECO:0007669"/>
    <property type="project" value="UniProtKB-UniRule"/>
</dbReference>
<protein>
    <recommendedName>
        <fullName evidence="1">Endoplasmic reticulum junction formation protein lunapark</fullName>
    </recommendedName>
</protein>
<feature type="region of interest" description="Disordered" evidence="2">
    <location>
        <begin position="161"/>
        <end position="211"/>
    </location>
</feature>
<keyword evidence="1" id="KW-1133">Transmembrane helix</keyword>
<dbReference type="Pfam" id="PF10058">
    <property type="entry name" value="Zn_ribbon_10"/>
    <property type="match status" value="1"/>
</dbReference>
<dbReference type="GO" id="GO:0008270">
    <property type="term" value="F:zinc ion binding"/>
    <property type="evidence" value="ECO:0007669"/>
    <property type="project" value="UniProtKB-KW"/>
</dbReference>
<feature type="compositionally biased region" description="Basic and acidic residues" evidence="2">
    <location>
        <begin position="194"/>
        <end position="211"/>
    </location>
</feature>
<keyword evidence="1" id="KW-0479">Metal-binding</keyword>
<comment type="subcellular location">
    <subcellularLocation>
        <location evidence="1">Endoplasmic reticulum membrane</location>
        <topology evidence="1">Multi-pass membrane protein</topology>
    </subcellularLocation>
</comment>
<keyword evidence="1" id="KW-0812">Transmembrane</keyword>
<dbReference type="GO" id="GO:0071788">
    <property type="term" value="P:endoplasmic reticulum tubular network maintenance"/>
    <property type="evidence" value="ECO:0007669"/>
    <property type="project" value="UniProtKB-UniRule"/>
</dbReference>
<comment type="similarity">
    <text evidence="1">Belongs to the lunapark family.</text>
</comment>
<keyword evidence="1" id="KW-0472">Membrane</keyword>
<dbReference type="PANTHER" id="PTHR22166">
    <property type="entry name" value="ENDOPLASMIC RETICULUM JUNCTION FORMATION PROTEIN LUNAPARK"/>
    <property type="match status" value="1"/>
</dbReference>
<evidence type="ECO:0000259" key="3">
    <source>
        <dbReference type="Pfam" id="PF10058"/>
    </source>
</evidence>
<dbReference type="InterPro" id="IPR040115">
    <property type="entry name" value="Lnp"/>
</dbReference>
<feature type="compositionally biased region" description="Polar residues" evidence="2">
    <location>
        <begin position="165"/>
        <end position="179"/>
    </location>
</feature>
<accession>A0AAF0EK24</accession>
<dbReference type="PANTHER" id="PTHR22166:SF12">
    <property type="entry name" value="ENDOPLASMIC RETICULUM JUNCTION FORMATION PROTEIN LUNAPARK"/>
    <property type="match status" value="1"/>
</dbReference>
<dbReference type="InterPro" id="IPR019273">
    <property type="entry name" value="Lunapark_Znf"/>
</dbReference>
<gene>
    <name evidence="4" type="ORF">MNAN1_002180</name>
</gene>
<evidence type="ECO:0000313" key="5">
    <source>
        <dbReference type="Proteomes" id="UP001213623"/>
    </source>
</evidence>
<dbReference type="EMBL" id="CP119894">
    <property type="protein sequence ID" value="WFD27184.1"/>
    <property type="molecule type" value="Genomic_DNA"/>
</dbReference>
<feature type="compositionally biased region" description="Low complexity" evidence="2">
    <location>
        <begin position="180"/>
        <end position="191"/>
    </location>
</feature>
<feature type="compositionally biased region" description="Basic and acidic residues" evidence="2">
    <location>
        <begin position="348"/>
        <end position="357"/>
    </location>
</feature>
<feature type="transmembrane region" description="Helical" evidence="1">
    <location>
        <begin position="59"/>
        <end position="82"/>
    </location>
</feature>